<name>A0A6A6U9I1_9PEZI</name>
<dbReference type="InterPro" id="IPR051785">
    <property type="entry name" value="MMCE/EMCE_epimerase"/>
</dbReference>
<dbReference type="Pfam" id="PF00903">
    <property type="entry name" value="Glyoxalase"/>
    <property type="match status" value="1"/>
</dbReference>
<dbReference type="PANTHER" id="PTHR43048:SF6">
    <property type="entry name" value="BLR8189 PROTEIN"/>
    <property type="match status" value="1"/>
</dbReference>
<dbReference type="AlphaFoldDB" id="A0A6A6U9I1"/>
<dbReference type="InterPro" id="IPR037523">
    <property type="entry name" value="VOC_core"/>
</dbReference>
<evidence type="ECO:0000313" key="3">
    <source>
        <dbReference type="EMBL" id="KAF2668107.1"/>
    </source>
</evidence>
<dbReference type="PANTHER" id="PTHR43048">
    <property type="entry name" value="METHYLMALONYL-COA EPIMERASE"/>
    <property type="match status" value="1"/>
</dbReference>
<dbReference type="InterPro" id="IPR029068">
    <property type="entry name" value="Glyas_Bleomycin-R_OHBP_Dase"/>
</dbReference>
<proteinExistence type="predicted"/>
<dbReference type="GO" id="GO:0046872">
    <property type="term" value="F:metal ion binding"/>
    <property type="evidence" value="ECO:0007669"/>
    <property type="project" value="UniProtKB-KW"/>
</dbReference>
<dbReference type="GO" id="GO:0051213">
    <property type="term" value="F:dioxygenase activity"/>
    <property type="evidence" value="ECO:0007669"/>
    <property type="project" value="UniProtKB-KW"/>
</dbReference>
<dbReference type="Gene3D" id="3.10.180.10">
    <property type="entry name" value="2,3-Dihydroxybiphenyl 1,2-Dioxygenase, domain 1"/>
    <property type="match status" value="1"/>
</dbReference>
<dbReference type="InterPro" id="IPR004360">
    <property type="entry name" value="Glyas_Fos-R_dOase_dom"/>
</dbReference>
<dbReference type="SUPFAM" id="SSF54593">
    <property type="entry name" value="Glyoxalase/Bleomycin resistance protein/Dihydroxybiphenyl dioxygenase"/>
    <property type="match status" value="1"/>
</dbReference>
<protein>
    <submittedName>
        <fullName evidence="3">Glyoxalase/Bleomycin resistance protein/Dihydroxybiphenyl dioxygenase</fullName>
    </submittedName>
</protein>
<evidence type="ECO:0000313" key="4">
    <source>
        <dbReference type="Proteomes" id="UP000799302"/>
    </source>
</evidence>
<organism evidence="3 4">
    <name type="scientific">Microthyrium microscopicum</name>
    <dbReference type="NCBI Taxonomy" id="703497"/>
    <lineage>
        <taxon>Eukaryota</taxon>
        <taxon>Fungi</taxon>
        <taxon>Dikarya</taxon>
        <taxon>Ascomycota</taxon>
        <taxon>Pezizomycotina</taxon>
        <taxon>Dothideomycetes</taxon>
        <taxon>Dothideomycetes incertae sedis</taxon>
        <taxon>Microthyriales</taxon>
        <taxon>Microthyriaceae</taxon>
        <taxon>Microthyrium</taxon>
    </lineage>
</organism>
<evidence type="ECO:0000256" key="1">
    <source>
        <dbReference type="ARBA" id="ARBA00022723"/>
    </source>
</evidence>
<keyword evidence="3" id="KW-0560">Oxidoreductase</keyword>
<evidence type="ECO:0000259" key="2">
    <source>
        <dbReference type="PROSITE" id="PS51819"/>
    </source>
</evidence>
<dbReference type="OrthoDB" id="16820at2759"/>
<keyword evidence="1" id="KW-0479">Metal-binding</keyword>
<dbReference type="Proteomes" id="UP000799302">
    <property type="component" value="Unassembled WGS sequence"/>
</dbReference>
<keyword evidence="3" id="KW-0223">Dioxygenase</keyword>
<gene>
    <name evidence="3" type="ORF">BT63DRAFT_309814</name>
</gene>
<accession>A0A6A6U9I1</accession>
<dbReference type="GO" id="GO:0004493">
    <property type="term" value="F:methylmalonyl-CoA epimerase activity"/>
    <property type="evidence" value="ECO:0007669"/>
    <property type="project" value="TreeGrafter"/>
</dbReference>
<feature type="domain" description="VOC" evidence="2">
    <location>
        <begin position="22"/>
        <end position="173"/>
    </location>
</feature>
<dbReference type="GO" id="GO:0046491">
    <property type="term" value="P:L-methylmalonyl-CoA metabolic process"/>
    <property type="evidence" value="ECO:0007669"/>
    <property type="project" value="TreeGrafter"/>
</dbReference>
<reference evidence="3" key="1">
    <citation type="journal article" date="2020" name="Stud. Mycol.">
        <title>101 Dothideomycetes genomes: a test case for predicting lifestyles and emergence of pathogens.</title>
        <authorList>
            <person name="Haridas S."/>
            <person name="Albert R."/>
            <person name="Binder M."/>
            <person name="Bloem J."/>
            <person name="Labutti K."/>
            <person name="Salamov A."/>
            <person name="Andreopoulos B."/>
            <person name="Baker S."/>
            <person name="Barry K."/>
            <person name="Bills G."/>
            <person name="Bluhm B."/>
            <person name="Cannon C."/>
            <person name="Castanera R."/>
            <person name="Culley D."/>
            <person name="Daum C."/>
            <person name="Ezra D."/>
            <person name="Gonzalez J."/>
            <person name="Henrissat B."/>
            <person name="Kuo A."/>
            <person name="Liang C."/>
            <person name="Lipzen A."/>
            <person name="Lutzoni F."/>
            <person name="Magnuson J."/>
            <person name="Mondo S."/>
            <person name="Nolan M."/>
            <person name="Ohm R."/>
            <person name="Pangilinan J."/>
            <person name="Park H.-J."/>
            <person name="Ramirez L."/>
            <person name="Alfaro M."/>
            <person name="Sun H."/>
            <person name="Tritt A."/>
            <person name="Yoshinaga Y."/>
            <person name="Zwiers L.-H."/>
            <person name="Turgeon B."/>
            <person name="Goodwin S."/>
            <person name="Spatafora J."/>
            <person name="Crous P."/>
            <person name="Grigoriev I."/>
        </authorList>
    </citation>
    <scope>NUCLEOTIDE SEQUENCE</scope>
    <source>
        <strain evidence="3">CBS 115976</strain>
    </source>
</reference>
<dbReference type="PROSITE" id="PS51819">
    <property type="entry name" value="VOC"/>
    <property type="match status" value="1"/>
</dbReference>
<sequence length="182" mass="20057">MAHSDSHSHCANCSPQPVLPRVVNHIGISVPDIDAAIKFYSESFGIKCLRESNTYSAAKSPSIPIFKIYGAALKEVRVAYMTSGNGVGIELFQFIDPVHEPKQPYKHPEGDLPFDYPRSGFFHVALTVPSVEQAVERVKELGGKIVGEVVELGKNKAAYIQDPWGNVFEMIDNSFECLFANT</sequence>
<dbReference type="EMBL" id="MU004237">
    <property type="protein sequence ID" value="KAF2668107.1"/>
    <property type="molecule type" value="Genomic_DNA"/>
</dbReference>
<keyword evidence="4" id="KW-1185">Reference proteome</keyword>